<feature type="compositionally biased region" description="Basic and acidic residues" evidence="3">
    <location>
        <begin position="95"/>
        <end position="111"/>
    </location>
</feature>
<evidence type="ECO:0000259" key="6">
    <source>
        <dbReference type="Pfam" id="PF24503"/>
    </source>
</evidence>
<dbReference type="PANTHER" id="PTHR12555">
    <property type="entry name" value="UBIQUITIN FUSION DEGRADATON PROTEIN 1"/>
    <property type="match status" value="1"/>
</dbReference>
<keyword evidence="9" id="KW-1185">Reference proteome</keyword>
<dbReference type="PANTHER" id="PTHR12555:SF15">
    <property type="entry name" value="FUSION DEGRADATION PROTEIN (UFD1), PUTATIVE (AFU_ORTHOLOGUE AFUA_4G04640)-RELATED"/>
    <property type="match status" value="1"/>
</dbReference>
<dbReference type="Pfam" id="PF03152">
    <property type="entry name" value="UFD1_N1"/>
    <property type="match status" value="1"/>
</dbReference>
<evidence type="ECO:0000259" key="7">
    <source>
        <dbReference type="Pfam" id="PF24842"/>
    </source>
</evidence>
<reference evidence="8 9" key="1">
    <citation type="journal article" date="2024" name="Commun. Biol.">
        <title>Comparative genomic analysis of thermophilic fungi reveals convergent evolutionary adaptations and gene losses.</title>
        <authorList>
            <person name="Steindorff A.S."/>
            <person name="Aguilar-Pontes M.V."/>
            <person name="Robinson A.J."/>
            <person name="Andreopoulos B."/>
            <person name="LaButti K."/>
            <person name="Kuo A."/>
            <person name="Mondo S."/>
            <person name="Riley R."/>
            <person name="Otillar R."/>
            <person name="Haridas S."/>
            <person name="Lipzen A."/>
            <person name="Grimwood J."/>
            <person name="Schmutz J."/>
            <person name="Clum A."/>
            <person name="Reid I.D."/>
            <person name="Moisan M.C."/>
            <person name="Butler G."/>
            <person name="Nguyen T.T.M."/>
            <person name="Dewar K."/>
            <person name="Conant G."/>
            <person name="Drula E."/>
            <person name="Henrissat B."/>
            <person name="Hansel C."/>
            <person name="Singer S."/>
            <person name="Hutchinson M.I."/>
            <person name="de Vries R.P."/>
            <person name="Natvig D.O."/>
            <person name="Powell A.J."/>
            <person name="Tsang A."/>
            <person name="Grigoriev I.V."/>
        </authorList>
    </citation>
    <scope>NUCLEOTIDE SEQUENCE [LARGE SCALE GENOMIC DNA]</scope>
    <source>
        <strain evidence="8 9">ATCC 22073</strain>
    </source>
</reference>
<name>A0ABR4D7A7_9PEZI</name>
<dbReference type="GeneID" id="98126548"/>
<dbReference type="Pfam" id="PF24842">
    <property type="entry name" value="UFD1_N2"/>
    <property type="match status" value="1"/>
</dbReference>
<protein>
    <recommendedName>
        <fullName evidence="10">Ubiquitin-protein ligase E3A N-terminal zinc-binding domain-containing protein</fullName>
    </recommendedName>
</protein>
<feature type="region of interest" description="Disordered" evidence="3">
    <location>
        <begin position="95"/>
        <end position="117"/>
    </location>
</feature>
<evidence type="ECO:0000256" key="2">
    <source>
        <dbReference type="ARBA" id="ARBA00022786"/>
    </source>
</evidence>
<evidence type="ECO:0000259" key="5">
    <source>
        <dbReference type="Pfam" id="PF16558"/>
    </source>
</evidence>
<dbReference type="Gene3D" id="3.10.330.10">
    <property type="match status" value="1"/>
</dbReference>
<evidence type="ECO:0000256" key="3">
    <source>
        <dbReference type="SAM" id="MobiDB-lite"/>
    </source>
</evidence>
<dbReference type="InterPro" id="IPR055417">
    <property type="entry name" value="UFD1_N1"/>
</dbReference>
<evidence type="ECO:0000313" key="9">
    <source>
        <dbReference type="Proteomes" id="UP001600064"/>
    </source>
</evidence>
<comment type="similarity">
    <text evidence="1">Belongs to the UFD1 family.</text>
</comment>
<dbReference type="InterPro" id="IPR042556">
    <property type="entry name" value="AZUL_sf"/>
</dbReference>
<dbReference type="InterPro" id="IPR042299">
    <property type="entry name" value="Ufd1-like_Nn"/>
</dbReference>
<evidence type="ECO:0000313" key="8">
    <source>
        <dbReference type="EMBL" id="KAL2265965.1"/>
    </source>
</evidence>
<dbReference type="RefSeq" id="XP_070864692.1">
    <property type="nucleotide sequence ID" value="XM_071011904.1"/>
</dbReference>
<keyword evidence="2" id="KW-0833">Ubl conjugation pathway</keyword>
<evidence type="ECO:0008006" key="10">
    <source>
        <dbReference type="Google" id="ProtNLM"/>
    </source>
</evidence>
<dbReference type="InterPro" id="IPR056012">
    <property type="entry name" value="DUF7590"/>
</dbReference>
<dbReference type="Pfam" id="PF16558">
    <property type="entry name" value="AZUL"/>
    <property type="match status" value="1"/>
</dbReference>
<evidence type="ECO:0000256" key="1">
    <source>
        <dbReference type="ARBA" id="ARBA00006043"/>
    </source>
</evidence>
<feature type="region of interest" description="Disordered" evidence="3">
    <location>
        <begin position="1"/>
        <end position="29"/>
    </location>
</feature>
<feature type="domain" description="Ubiquitin fusion degradation protein UFD1 N-terminal subdomain 1" evidence="4">
    <location>
        <begin position="29"/>
        <end position="101"/>
    </location>
</feature>
<feature type="domain" description="Ubiquitin fusion degradation protein UFD1 N-terminal subdomain 2" evidence="7">
    <location>
        <begin position="134"/>
        <end position="209"/>
    </location>
</feature>
<evidence type="ECO:0000259" key="4">
    <source>
        <dbReference type="Pfam" id="PF03152"/>
    </source>
</evidence>
<feature type="domain" description="DUF7590" evidence="6">
    <location>
        <begin position="235"/>
        <end position="362"/>
    </location>
</feature>
<sequence>MTDAPPLQWSTSYRLASPGPSSHVGKDLGGDKILLPPSALQELLNLSAADALPHPLMFQLVNPANGITAYAGIREFSADEHEVVLSPHLREALGIRESDRIPSAPPDKDGDSDMPSEMLDAPRIQVRFKQLPRGTYARLRPLEAGYDPDDWRPLLERQLRSHFTTLTRGSTLKIQGAKGEEFHLLVDKFKPDGDGICVVDTDLEVDIEPLDEEQARETLRQIQSKSQRRPGTAAGSSVGGAIDIWKDVEGQVLPGDYVDYELRSWDKARPIVVELAIHDGGDLDLFVSPKSSRQRALPRGEEHVFGDLSSPKDGTKRIVILPTNDELKDAESLLISVHGFALPGQVKTSETPCRFTLRARAAELEEKSSVPDGTSPSATPAADEEQCRNCLQIVPKRTMVLHENFCLRNNVVCPHCKNVLQKRSDEWQNHWHCPSHPDAWGSSAASKAKHEYVEHTLHTCPSCGPSSAFPSLRELAHHRTTLCPHKLILCQFCHLEVPQEGDPSDLAAVAERALTGLTAHELADGARTTDCHLCGAIVRLRDMPAHVAHHELDKASRPRPRICRVELCGRVVNLNSLPGLKGGGNGGRTVIQDPGNDLGLCAMCFAPLFVSMHDPDGRAMRRRIERRYVTQLIKGCGNVWCRNEYCKTGRKTLGLEEKGTSVKEALEMSKPLLEEIGDHGRVMHFCVEERAQRRREMAKMLAAEGVYELEWCVAAFEAEDGDVAQARGWLENWAPTKMAAARTS</sequence>
<dbReference type="InterPro" id="IPR032353">
    <property type="entry name" value="AZUL"/>
</dbReference>
<organism evidence="8 9">
    <name type="scientific">Remersonia thermophila</name>
    <dbReference type="NCBI Taxonomy" id="72144"/>
    <lineage>
        <taxon>Eukaryota</taxon>
        <taxon>Fungi</taxon>
        <taxon>Dikarya</taxon>
        <taxon>Ascomycota</taxon>
        <taxon>Pezizomycotina</taxon>
        <taxon>Sordariomycetes</taxon>
        <taxon>Sordariomycetidae</taxon>
        <taxon>Sordariales</taxon>
        <taxon>Sordariales incertae sedis</taxon>
        <taxon>Remersonia</taxon>
    </lineage>
</organism>
<dbReference type="InterPro" id="IPR004854">
    <property type="entry name" value="Ufd1-like"/>
</dbReference>
<dbReference type="Proteomes" id="UP001600064">
    <property type="component" value="Unassembled WGS sequence"/>
</dbReference>
<accession>A0ABR4D7A7</accession>
<gene>
    <name evidence="8" type="ORF">VTJ83DRAFT_5317</name>
</gene>
<comment type="caution">
    <text evidence="8">The sequence shown here is derived from an EMBL/GenBank/DDBJ whole genome shotgun (WGS) entry which is preliminary data.</text>
</comment>
<dbReference type="Gene3D" id="2.40.40.50">
    <property type="entry name" value="Ubiquitin fusion degradation protein UFD1, N-terminal domain"/>
    <property type="match status" value="1"/>
</dbReference>
<dbReference type="EMBL" id="JAZGUE010000005">
    <property type="protein sequence ID" value="KAL2265965.1"/>
    <property type="molecule type" value="Genomic_DNA"/>
</dbReference>
<dbReference type="Pfam" id="PF24503">
    <property type="entry name" value="DUF7590"/>
    <property type="match status" value="1"/>
</dbReference>
<dbReference type="InterPro" id="IPR055418">
    <property type="entry name" value="UFD1_N2"/>
</dbReference>
<feature type="domain" description="Ubiquitin-protein ligase E3A N-terminal zinc-binding" evidence="5">
    <location>
        <begin position="626"/>
        <end position="651"/>
    </location>
</feature>
<dbReference type="Pfam" id="PF23580">
    <property type="entry name" value="Znf_XAF1_N"/>
    <property type="match status" value="1"/>
</dbReference>
<dbReference type="Gene3D" id="6.10.130.10">
    <property type="entry name" value="Ubiquitin-protein ligase E3A, N-terminal zinc-binding domain (AZUL)"/>
    <property type="match status" value="1"/>
</dbReference>
<proteinExistence type="inferred from homology"/>